<feature type="transmembrane region" description="Helical" evidence="1">
    <location>
        <begin position="102"/>
        <end position="124"/>
    </location>
</feature>
<sequence length="234" mass="26405">MFLNQSPILKQFIIFLALAICIALSTSFLFIDVFWLHNQVKEISLTEISQELFLLANVVIFIFCARRSPGMRGGLLLIAGFYAALLIRELDSFFDMLHHGAWFWFALASTALFLILAANWHASVKPGLLAFTRHPCFAHTTSGMVIILVFSRLFGMTELWNGLLQGGYLNVVKTAIEEGTELIGYTLCLFSSAWFALSLQPQRLVAPEREARVTRFNTGRHEPEVWARESASRS</sequence>
<dbReference type="EMBL" id="CP040428">
    <property type="protein sequence ID" value="QCT21731.1"/>
    <property type="molecule type" value="Genomic_DNA"/>
</dbReference>
<accession>A0A4P8YLM6</accession>
<dbReference type="RefSeq" id="WP_138097887.1">
    <property type="nucleotide sequence ID" value="NZ_CP040428.1"/>
</dbReference>
<feature type="transmembrane region" description="Helical" evidence="1">
    <location>
        <begin position="48"/>
        <end position="66"/>
    </location>
</feature>
<keyword evidence="1" id="KW-0472">Membrane</keyword>
<keyword evidence="3" id="KW-1185">Reference proteome</keyword>
<dbReference type="Proteomes" id="UP000302163">
    <property type="component" value="Chromosome"/>
</dbReference>
<gene>
    <name evidence="2" type="ORF">FEM41_19785</name>
</gene>
<dbReference type="KEGG" id="izh:FEM41_19785"/>
<organism evidence="2 3">
    <name type="scientific">Jejubacter calystegiae</name>
    <dbReference type="NCBI Taxonomy" id="2579935"/>
    <lineage>
        <taxon>Bacteria</taxon>
        <taxon>Pseudomonadati</taxon>
        <taxon>Pseudomonadota</taxon>
        <taxon>Gammaproteobacteria</taxon>
        <taxon>Enterobacterales</taxon>
        <taxon>Enterobacteriaceae</taxon>
        <taxon>Jejubacter</taxon>
    </lineage>
</organism>
<protein>
    <submittedName>
        <fullName evidence="2">Uncharacterized protein</fullName>
    </submittedName>
</protein>
<feature type="transmembrane region" description="Helical" evidence="1">
    <location>
        <begin position="12"/>
        <end position="36"/>
    </location>
</feature>
<evidence type="ECO:0000256" key="1">
    <source>
        <dbReference type="SAM" id="Phobius"/>
    </source>
</evidence>
<evidence type="ECO:0000313" key="3">
    <source>
        <dbReference type="Proteomes" id="UP000302163"/>
    </source>
</evidence>
<keyword evidence="1" id="KW-1133">Transmembrane helix</keyword>
<feature type="transmembrane region" description="Helical" evidence="1">
    <location>
        <begin position="73"/>
        <end position="90"/>
    </location>
</feature>
<reference evidence="2 3" key="1">
    <citation type="submission" date="2019-05" db="EMBL/GenBank/DDBJ databases">
        <title>Complete genome sequence of Izhakiella calystegiae KSNA2, an endophyte isolated from beach morning glory (Calystegia soldanella).</title>
        <authorList>
            <person name="Jiang L."/>
            <person name="Jeong J.C."/>
            <person name="Kim C.Y."/>
            <person name="Kim D.H."/>
            <person name="Kim S.W."/>
            <person name="Lee j."/>
        </authorList>
    </citation>
    <scope>NUCLEOTIDE SEQUENCE [LARGE SCALE GENOMIC DNA]</scope>
    <source>
        <strain evidence="2 3">KSNA2</strain>
    </source>
</reference>
<evidence type="ECO:0000313" key="2">
    <source>
        <dbReference type="EMBL" id="QCT21731.1"/>
    </source>
</evidence>
<dbReference type="OrthoDB" id="1425700at2"/>
<keyword evidence="1" id="KW-0812">Transmembrane</keyword>
<feature type="transmembrane region" description="Helical" evidence="1">
    <location>
        <begin position="136"/>
        <end position="154"/>
    </location>
</feature>
<name>A0A4P8YLM6_9ENTR</name>
<proteinExistence type="predicted"/>
<dbReference type="AlphaFoldDB" id="A0A4P8YLM6"/>